<feature type="chain" id="PRO_5036169926" evidence="1">
    <location>
        <begin position="21"/>
        <end position="485"/>
    </location>
</feature>
<proteinExistence type="predicted"/>
<dbReference type="EMBL" id="VJIQ01000004">
    <property type="protein sequence ID" value="MXB12990.1"/>
    <property type="molecule type" value="Genomic_DNA"/>
</dbReference>
<keyword evidence="1" id="KW-0732">Signal</keyword>
<dbReference type="EMBL" id="VJDK01000004">
    <property type="protein sequence ID" value="MWY73807.1"/>
    <property type="molecule type" value="Genomic_DNA"/>
</dbReference>
<evidence type="ECO:0000313" key="3">
    <source>
        <dbReference type="EMBL" id="MXB12990.1"/>
    </source>
</evidence>
<sequence length="485" mass="53317">MKKTLTIALLGTIATTSVYADDLNAKIVNESVTKYSNNVETDADTNTNSPIYAFKSIAADASNIQANGEKLARGFVLTNNGAVKIPNSIKPKNMYMKDQATAAQGLEKYRAERDEINNNIKKLESQKKLGWRIKVVAEQAKLKSINTKIDILKGIENGDKAYAEEKIAQFNIVKNITVNGPKAYFNDIAKPVLSHLNAAWDSATSLNYVDYRSNIDMFWGARVVLWNGQYNINSKDAATAIEFNDITNYLTIQTIKSLQGSDTTKAVSLYADANTLTYTITTIGDLSSVQKKIASPRTALSICEASLISIRTNTKVTTARNIINRLSNKKAVKPILRHLLNQTSIDDIILYDLDKLGDNWALKAATNAIRSTIGSDSILYVKGHTLMLISTSSMVDAFIKAIAENEIYKQVSDADRVLFGKNACNFTAAKNSNNPIVKAMIAASKQIAGQLPKGQVIDTVFEEKVYLALQSTMFENLSNVLPKEE</sequence>
<accession>A0A6B0JZC1</accession>
<dbReference type="SMR" id="A0A6B0JZC1"/>
<reference evidence="2" key="1">
    <citation type="submission" date="2019-06" db="EMBL/GenBank/DDBJ databases">
        <title>Phylogeography and genetic diversity of Francisella tularensis subsp. holarctica in France (1947-2018).</title>
        <authorList>
            <person name="Kevin M."/>
            <person name="Madani N."/>
            <person name="Maurin M."/>
        </authorList>
    </citation>
    <scope>NUCLEOTIDE SEQUENCE</scope>
    <source>
        <strain evidence="2">10-1635/5</strain>
        <strain evidence="3">93-11516</strain>
    </source>
</reference>
<name>A0A6B0JZC1_FRATU</name>
<comment type="caution">
    <text evidence="2">The sequence shown here is derived from an EMBL/GenBank/DDBJ whole genome shotgun (WGS) entry which is preliminary data.</text>
</comment>
<evidence type="ECO:0000256" key="1">
    <source>
        <dbReference type="SAM" id="SignalP"/>
    </source>
</evidence>
<protein>
    <submittedName>
        <fullName evidence="2">Uncharacterized protein</fullName>
    </submittedName>
</protein>
<evidence type="ECO:0000313" key="2">
    <source>
        <dbReference type="EMBL" id="MWY73807.1"/>
    </source>
</evidence>
<organism evidence="2">
    <name type="scientific">Francisella tularensis</name>
    <dbReference type="NCBI Taxonomy" id="263"/>
    <lineage>
        <taxon>Bacteria</taxon>
        <taxon>Pseudomonadati</taxon>
        <taxon>Pseudomonadota</taxon>
        <taxon>Gammaproteobacteria</taxon>
        <taxon>Thiotrichales</taxon>
        <taxon>Francisellaceae</taxon>
        <taxon>Francisella</taxon>
    </lineage>
</organism>
<dbReference type="RefSeq" id="WP_012118973.1">
    <property type="nucleotide sequence ID" value="NZ_CP034468.1"/>
</dbReference>
<feature type="signal peptide" evidence="1">
    <location>
        <begin position="1"/>
        <end position="20"/>
    </location>
</feature>
<dbReference type="AlphaFoldDB" id="A0A6B0JZC1"/>
<gene>
    <name evidence="2" type="ORF">FNB10_01160</name>
    <name evidence="3" type="ORF">FND40_01150</name>
</gene>